<dbReference type="Pfam" id="PF00696">
    <property type="entry name" value="AA_kinase"/>
    <property type="match status" value="1"/>
</dbReference>
<dbReference type="PIRSF" id="PIRSF000728">
    <property type="entry name" value="NAGK"/>
    <property type="match status" value="1"/>
</dbReference>
<dbReference type="InterPro" id="IPR001057">
    <property type="entry name" value="Glu/AcGlu_kinase"/>
</dbReference>
<dbReference type="InterPro" id="IPR036393">
    <property type="entry name" value="AceGlu_kinase-like_sf"/>
</dbReference>
<evidence type="ECO:0000313" key="15">
    <source>
        <dbReference type="Proteomes" id="UP000290244"/>
    </source>
</evidence>
<accession>A0A4P6PAW1</accession>
<evidence type="ECO:0000256" key="9">
    <source>
        <dbReference type="ARBA" id="ARBA00022840"/>
    </source>
</evidence>
<feature type="domain" description="Aspartate/glutamate/uridylate kinase" evidence="13">
    <location>
        <begin position="10"/>
        <end position="256"/>
    </location>
</feature>
<evidence type="ECO:0000256" key="2">
    <source>
        <dbReference type="ARBA" id="ARBA00013065"/>
    </source>
</evidence>
<comment type="pathway">
    <text evidence="1">Amino-acid biosynthesis; L-arginine biosynthesis; N(2)-acetyl-L-ornithine from L-glutamate: step 2/4.</text>
</comment>
<protein>
    <recommendedName>
        <fullName evidence="3">Acetylglutamate kinase</fullName>
        <ecNumber evidence="2">2.7.2.8</ecNumber>
    </recommendedName>
    <alternativeName>
        <fullName evidence="10">N-acetyl-L-glutamate 5-phosphotransferase</fullName>
    </alternativeName>
    <alternativeName>
        <fullName evidence="11">NAG kinase</fullName>
    </alternativeName>
</protein>
<name>A0A4P6PAW1_9GAMM</name>
<keyword evidence="6 14" id="KW-0808">Transferase</keyword>
<comment type="catalytic activity">
    <reaction evidence="12">
        <text>N-acetyl-L-glutamate + ATP = N-acetyl-L-glutamyl 5-phosphate + ADP</text>
        <dbReference type="Rhea" id="RHEA:14629"/>
        <dbReference type="ChEBI" id="CHEBI:30616"/>
        <dbReference type="ChEBI" id="CHEBI:44337"/>
        <dbReference type="ChEBI" id="CHEBI:57936"/>
        <dbReference type="ChEBI" id="CHEBI:456216"/>
        <dbReference type="EC" id="2.7.2.8"/>
    </reaction>
</comment>
<keyword evidence="8 14" id="KW-0418">Kinase</keyword>
<evidence type="ECO:0000259" key="13">
    <source>
        <dbReference type="Pfam" id="PF00696"/>
    </source>
</evidence>
<organism evidence="14 15">
    <name type="scientific">Litorilituus sediminis</name>
    <dbReference type="NCBI Taxonomy" id="718192"/>
    <lineage>
        <taxon>Bacteria</taxon>
        <taxon>Pseudomonadati</taxon>
        <taxon>Pseudomonadota</taxon>
        <taxon>Gammaproteobacteria</taxon>
        <taxon>Alteromonadales</taxon>
        <taxon>Colwelliaceae</taxon>
        <taxon>Litorilituus</taxon>
    </lineage>
</organism>
<dbReference type="KEGG" id="lsd:EMK97_14020"/>
<evidence type="ECO:0000256" key="5">
    <source>
        <dbReference type="ARBA" id="ARBA00022605"/>
    </source>
</evidence>
<dbReference type="NCBIfam" id="TIGR00761">
    <property type="entry name" value="argB"/>
    <property type="match status" value="1"/>
</dbReference>
<keyword evidence="9" id="KW-0067">ATP-binding</keyword>
<proteinExistence type="predicted"/>
<dbReference type="InterPro" id="IPR001048">
    <property type="entry name" value="Asp/Glu/Uridylate_kinase"/>
</dbReference>
<keyword evidence="15" id="KW-1185">Reference proteome</keyword>
<evidence type="ECO:0000256" key="3">
    <source>
        <dbReference type="ARBA" id="ARBA00021197"/>
    </source>
</evidence>
<dbReference type="PRINTS" id="PR00474">
    <property type="entry name" value="GLU5KINASE"/>
</dbReference>
<gene>
    <name evidence="14" type="primary">argB</name>
    <name evidence="14" type="ORF">EMK97_14020</name>
</gene>
<evidence type="ECO:0000256" key="8">
    <source>
        <dbReference type="ARBA" id="ARBA00022777"/>
    </source>
</evidence>
<dbReference type="PANTHER" id="PTHR23342:SF0">
    <property type="entry name" value="N-ACETYLGLUTAMATE SYNTHASE, MITOCHONDRIAL"/>
    <property type="match status" value="1"/>
</dbReference>
<evidence type="ECO:0000256" key="10">
    <source>
        <dbReference type="ARBA" id="ARBA00030178"/>
    </source>
</evidence>
<evidence type="ECO:0000256" key="6">
    <source>
        <dbReference type="ARBA" id="ARBA00022679"/>
    </source>
</evidence>
<dbReference type="GO" id="GO:0006526">
    <property type="term" value="P:L-arginine biosynthetic process"/>
    <property type="evidence" value="ECO:0007669"/>
    <property type="project" value="UniProtKB-KW"/>
</dbReference>
<reference evidence="14 15" key="1">
    <citation type="submission" date="2018-12" db="EMBL/GenBank/DDBJ databases">
        <title>Complete genome of Litorilituus sediminis.</title>
        <authorList>
            <person name="Liu A."/>
            <person name="Rong J."/>
        </authorList>
    </citation>
    <scope>NUCLEOTIDE SEQUENCE [LARGE SCALE GENOMIC DNA]</scope>
    <source>
        <strain evidence="14 15">JCM 17549</strain>
    </source>
</reference>
<dbReference type="OrthoDB" id="9803155at2"/>
<keyword evidence="7" id="KW-0547">Nucleotide-binding</keyword>
<dbReference type="Gene3D" id="3.40.1160.10">
    <property type="entry name" value="Acetylglutamate kinase-like"/>
    <property type="match status" value="1"/>
</dbReference>
<evidence type="ECO:0000313" key="14">
    <source>
        <dbReference type="EMBL" id="QBG36757.1"/>
    </source>
</evidence>
<evidence type="ECO:0000256" key="1">
    <source>
        <dbReference type="ARBA" id="ARBA00004828"/>
    </source>
</evidence>
<sequence length="281" mass="29340">MTSVSKRQPIAVVKVGGDVLQGEIERSGIAANVKDLVDANWRVILLHGGGPQVNELQEKHGLTPNKVAGRRITSEADLLVVKQAICGEVNVSLAQELQHVGVNAFACNGASGKLITATKRPPRVMSGAGDKPIDFGEVGDVTSVNAELLDNLTELGLVPVIATLGVEADSGRIFNINADTTVVQIARALKADLLLLTTAIGAIYHDLSQEDTRIAQVNAEQAKALIDDGVIQGGMIPKVEEALSVLADGVKNIAIVGPQIKGAFLDVATGKGDKGTRISLK</sequence>
<evidence type="ECO:0000256" key="11">
    <source>
        <dbReference type="ARBA" id="ARBA00030639"/>
    </source>
</evidence>
<keyword evidence="4" id="KW-0055">Arginine biosynthesis</keyword>
<dbReference type="Proteomes" id="UP000290244">
    <property type="component" value="Chromosome"/>
</dbReference>
<dbReference type="RefSeq" id="WP_130603208.1">
    <property type="nucleotide sequence ID" value="NZ_CP034759.1"/>
</dbReference>
<dbReference type="SUPFAM" id="SSF53633">
    <property type="entry name" value="Carbamate kinase-like"/>
    <property type="match status" value="1"/>
</dbReference>
<dbReference type="GO" id="GO:0003991">
    <property type="term" value="F:acetylglutamate kinase activity"/>
    <property type="evidence" value="ECO:0007669"/>
    <property type="project" value="UniProtKB-EC"/>
</dbReference>
<dbReference type="EMBL" id="CP034759">
    <property type="protein sequence ID" value="QBG36757.1"/>
    <property type="molecule type" value="Genomic_DNA"/>
</dbReference>
<evidence type="ECO:0000256" key="4">
    <source>
        <dbReference type="ARBA" id="ARBA00022571"/>
    </source>
</evidence>
<evidence type="ECO:0000256" key="7">
    <source>
        <dbReference type="ARBA" id="ARBA00022741"/>
    </source>
</evidence>
<dbReference type="PANTHER" id="PTHR23342">
    <property type="entry name" value="N-ACETYLGLUTAMATE SYNTHASE"/>
    <property type="match status" value="1"/>
</dbReference>
<dbReference type="GO" id="GO:0005524">
    <property type="term" value="F:ATP binding"/>
    <property type="evidence" value="ECO:0007669"/>
    <property type="project" value="UniProtKB-KW"/>
</dbReference>
<dbReference type="AlphaFoldDB" id="A0A4P6PAW1"/>
<dbReference type="GO" id="GO:0005737">
    <property type="term" value="C:cytoplasm"/>
    <property type="evidence" value="ECO:0007669"/>
    <property type="project" value="InterPro"/>
</dbReference>
<dbReference type="EC" id="2.7.2.8" evidence="2"/>
<dbReference type="CDD" id="cd04238">
    <property type="entry name" value="AAK_NAGK-like"/>
    <property type="match status" value="1"/>
</dbReference>
<keyword evidence="5" id="KW-0028">Amino-acid biosynthesis</keyword>
<dbReference type="InterPro" id="IPR004662">
    <property type="entry name" value="AcgluKinase_fam"/>
</dbReference>
<evidence type="ECO:0000256" key="12">
    <source>
        <dbReference type="ARBA" id="ARBA00048141"/>
    </source>
</evidence>